<dbReference type="InterPro" id="IPR036188">
    <property type="entry name" value="FAD/NAD-bd_sf"/>
</dbReference>
<reference evidence="3" key="1">
    <citation type="submission" date="2023-06" db="EMBL/GenBank/DDBJ databases">
        <authorList>
            <person name="Delattre M."/>
        </authorList>
    </citation>
    <scope>NUCLEOTIDE SEQUENCE</scope>
    <source>
        <strain evidence="3">AF72</strain>
    </source>
</reference>
<evidence type="ECO:0000313" key="3">
    <source>
        <dbReference type="EMBL" id="CAJ0557295.1"/>
    </source>
</evidence>
<evidence type="ECO:0000313" key="4">
    <source>
        <dbReference type="Proteomes" id="UP001177023"/>
    </source>
</evidence>
<dbReference type="EMBL" id="CATQJA010000002">
    <property type="protein sequence ID" value="CAJ0557295.1"/>
    <property type="molecule type" value="Genomic_DNA"/>
</dbReference>
<dbReference type="Proteomes" id="UP001177023">
    <property type="component" value="Unassembled WGS sequence"/>
</dbReference>
<dbReference type="InterPro" id="IPR051209">
    <property type="entry name" value="FAD-bind_Monooxygenase_sf"/>
</dbReference>
<protein>
    <recommendedName>
        <fullName evidence="5">Monooxygenase</fullName>
    </recommendedName>
</protein>
<keyword evidence="4" id="KW-1185">Reference proteome</keyword>
<feature type="non-terminal residue" evidence="3">
    <location>
        <position position="612"/>
    </location>
</feature>
<evidence type="ECO:0008006" key="5">
    <source>
        <dbReference type="Google" id="ProtNLM"/>
    </source>
</evidence>
<dbReference type="AlphaFoldDB" id="A0AA36C3G1"/>
<sequence>MFSLTGSALDLSCSRTNQEASHMVDIDPTSGPSAGDEETRTRRTRVVVIGAGFGGIGTAVRLKQSGIDDFVVLERAAEPGGPGRSIPTPVHSATSRRFCTRSRLRLISNWTRLYPLQPEIYDYLRDCVRRFGLAGHFHCNQDVTEASWDEQAQIWRVHTAETVWEAQFLVAATGPFSAPATPDLPGLESFRGQMFHTADWNHDHDLRGERIAVVGTGASAVQIIPRLQPLADTLTVFQRTPTWILPHPDQPMTGWPSALFERVPLTQRLARKGLDLLQEALVPGFVYKPSLLKGLAALGRAHLRRQRPTFSNTYYPALASPNVEVVTDGIVEVQERGVLTADGAFREVDTIVMGTGFRMGDNPSFDIIRGQDGRSLAQTWNGSAEAFLGTTISGFPNFFMILGPNSVVYTSQVVTIEAQVEYIVSCILQMDERGIRQHRHRRLATSVWNAGGCSSYYLVDGGRNYTFYPGFNRSFRARTKRADLAHYAQVQPVSSAALTTARETAHPSSHRPALAATPTKHMRSPRGTSNSTGTAYHCITCRTEPMVTHVINFMHLVLPEGERAMSATLAEALPLIEDTRLHEEVVDSSARKQHTRRRTKVHANILRTSAWT</sequence>
<dbReference type="Pfam" id="PF13738">
    <property type="entry name" value="Pyr_redox_3"/>
    <property type="match status" value="1"/>
</dbReference>
<dbReference type="PRINTS" id="PR00411">
    <property type="entry name" value="PNDRDTASEI"/>
</dbReference>
<proteinExistence type="inferred from homology"/>
<comment type="similarity">
    <text evidence="1">Belongs to the FAD-binding monooxygenase family.</text>
</comment>
<dbReference type="Gene3D" id="3.50.50.60">
    <property type="entry name" value="FAD/NAD(P)-binding domain"/>
    <property type="match status" value="1"/>
</dbReference>
<dbReference type="PANTHER" id="PTHR42877">
    <property type="entry name" value="L-ORNITHINE N(5)-MONOOXYGENASE-RELATED"/>
    <property type="match status" value="1"/>
</dbReference>
<organism evidence="3 4">
    <name type="scientific">Mesorhabditis spiculigera</name>
    <dbReference type="NCBI Taxonomy" id="96644"/>
    <lineage>
        <taxon>Eukaryota</taxon>
        <taxon>Metazoa</taxon>
        <taxon>Ecdysozoa</taxon>
        <taxon>Nematoda</taxon>
        <taxon>Chromadorea</taxon>
        <taxon>Rhabditida</taxon>
        <taxon>Rhabditina</taxon>
        <taxon>Rhabditomorpha</taxon>
        <taxon>Rhabditoidea</taxon>
        <taxon>Rhabditidae</taxon>
        <taxon>Mesorhabditinae</taxon>
        <taxon>Mesorhabditis</taxon>
    </lineage>
</organism>
<dbReference type="SUPFAM" id="SSF51905">
    <property type="entry name" value="FAD/NAD(P)-binding domain"/>
    <property type="match status" value="1"/>
</dbReference>
<name>A0AA36C3G1_9BILA</name>
<evidence type="ECO:0000256" key="1">
    <source>
        <dbReference type="ARBA" id="ARBA00010139"/>
    </source>
</evidence>
<feature type="region of interest" description="Disordered" evidence="2">
    <location>
        <begin position="19"/>
        <end position="41"/>
    </location>
</feature>
<accession>A0AA36C3G1</accession>
<comment type="caution">
    <text evidence="3">The sequence shown here is derived from an EMBL/GenBank/DDBJ whole genome shotgun (WGS) entry which is preliminary data.</text>
</comment>
<gene>
    <name evidence="3" type="ORF">MSPICULIGERA_LOCUS53</name>
</gene>
<evidence type="ECO:0000256" key="2">
    <source>
        <dbReference type="SAM" id="MobiDB-lite"/>
    </source>
</evidence>
<dbReference type="PANTHER" id="PTHR42877:SF4">
    <property type="entry name" value="FAD_NAD(P)-BINDING DOMAIN-CONTAINING PROTEIN-RELATED"/>
    <property type="match status" value="1"/>
</dbReference>
<feature type="region of interest" description="Disordered" evidence="2">
    <location>
        <begin position="501"/>
        <end position="532"/>
    </location>
</feature>